<dbReference type="SUPFAM" id="SSF51735">
    <property type="entry name" value="NAD(P)-binding Rossmann-fold domains"/>
    <property type="match status" value="1"/>
</dbReference>
<comment type="caution">
    <text evidence="1">The sequence shown here is derived from an EMBL/GenBank/DDBJ whole genome shotgun (WGS) entry which is preliminary data.</text>
</comment>
<evidence type="ECO:0000313" key="1">
    <source>
        <dbReference type="EMBL" id="MFC4857515.1"/>
    </source>
</evidence>
<sequence length="191" mass="20276">MRIGIIGAGHLGTTLGRQFALTGHEVSLCGLLVARTMRGVAAFADVVIVAVPFNRHRELPVAELAGKTVIDATNYDPVLDGPAPDLDDDCLTSSDLIQCHLITAYVVKALNAIDWEHLRDHAHRVPRRAIPVAGDDLRAKKAAMALVSEIGFAPVDVGGLSVGGRKYQPGTGVFCADLTAADLRARLHLTT</sequence>
<name>A0ABV9SAZ5_9PSEU</name>
<dbReference type="PANTHER" id="PTHR14239">
    <property type="entry name" value="DUDULIN-RELATED"/>
    <property type="match status" value="1"/>
</dbReference>
<protein>
    <submittedName>
        <fullName evidence="1">NADPH-dependent F420 reductase</fullName>
    </submittedName>
</protein>
<reference evidence="2" key="1">
    <citation type="journal article" date="2019" name="Int. J. Syst. Evol. Microbiol.">
        <title>The Global Catalogue of Microorganisms (GCM) 10K type strain sequencing project: providing services to taxonomists for standard genome sequencing and annotation.</title>
        <authorList>
            <consortium name="The Broad Institute Genomics Platform"/>
            <consortium name="The Broad Institute Genome Sequencing Center for Infectious Disease"/>
            <person name="Wu L."/>
            <person name="Ma J."/>
        </authorList>
    </citation>
    <scope>NUCLEOTIDE SEQUENCE [LARGE SCALE GENOMIC DNA]</scope>
    <source>
        <strain evidence="2">ZS-22-S1</strain>
    </source>
</reference>
<dbReference type="InterPro" id="IPR051267">
    <property type="entry name" value="STEAP_metalloreductase"/>
</dbReference>
<evidence type="ECO:0000313" key="2">
    <source>
        <dbReference type="Proteomes" id="UP001595859"/>
    </source>
</evidence>
<dbReference type="RefSeq" id="WP_378059513.1">
    <property type="nucleotide sequence ID" value="NZ_JBHSIS010000020.1"/>
</dbReference>
<organism evidence="1 2">
    <name type="scientific">Actinophytocola glycyrrhizae</name>
    <dbReference type="NCBI Taxonomy" id="2044873"/>
    <lineage>
        <taxon>Bacteria</taxon>
        <taxon>Bacillati</taxon>
        <taxon>Actinomycetota</taxon>
        <taxon>Actinomycetes</taxon>
        <taxon>Pseudonocardiales</taxon>
        <taxon>Pseudonocardiaceae</taxon>
    </lineage>
</organism>
<dbReference type="Gene3D" id="3.40.50.720">
    <property type="entry name" value="NAD(P)-binding Rossmann-like Domain"/>
    <property type="match status" value="1"/>
</dbReference>
<keyword evidence="2" id="KW-1185">Reference proteome</keyword>
<dbReference type="EMBL" id="JBHSIS010000020">
    <property type="protein sequence ID" value="MFC4857515.1"/>
    <property type="molecule type" value="Genomic_DNA"/>
</dbReference>
<gene>
    <name evidence="1" type="ORF">ACFPCV_28800</name>
</gene>
<dbReference type="InterPro" id="IPR036291">
    <property type="entry name" value="NAD(P)-bd_dom_sf"/>
</dbReference>
<accession>A0ABV9SAZ5</accession>
<proteinExistence type="predicted"/>
<dbReference type="Proteomes" id="UP001595859">
    <property type="component" value="Unassembled WGS sequence"/>
</dbReference>